<feature type="transmembrane region" description="Helical" evidence="11">
    <location>
        <begin position="203"/>
        <end position="220"/>
    </location>
</feature>
<evidence type="ECO:0000256" key="6">
    <source>
        <dbReference type="ARBA" id="ARBA00022679"/>
    </source>
</evidence>
<feature type="transmembrane region" description="Helical" evidence="11">
    <location>
        <begin position="132"/>
        <end position="153"/>
    </location>
</feature>
<sequence>MECLRSQSATIYPACSTSSRAHRHRCPNAPRQSLRPSELIVTLHRQRRAGHTRRQRRLASHIRASSVVLPGDSSLPADEPSAGQKLLAFQQAFWKFLRPHTIRGTILGSCAVTARALIENPQCIDWALLPRALLGVLALLCGNGYIVGINQIFDQDLDTVNKPYLPIAAGELSPSLAWLLCAGLAAGGLSLTAINFGPLITSLYSLGLFLGTIYSVPPFHLKRFAVPAFLIIATVRGFLLNFGVYYAVRAALRLPFQWCPAVVFITVFVTVFATVIAITKDLADVEGDRAHNIRTFATQLGVPGVSKLGAGILWLNYAGAVVVGLAKPQLFNQWPMVGVHAVLGLLLLLQLDKLNKAGFGKAAVAAFYRFIWNLFYLEYALLPFL</sequence>
<comment type="caution">
    <text evidence="12">The sequence shown here is derived from an EMBL/GenBank/DDBJ whole genome shotgun (WGS) entry which is preliminary data.</text>
</comment>
<dbReference type="InterPro" id="IPR044502">
    <property type="entry name" value="AtHST-like"/>
</dbReference>
<keyword evidence="4" id="KW-0150">Chloroplast</keyword>
<keyword evidence="7 11" id="KW-0812">Transmembrane</keyword>
<dbReference type="NCBIfam" id="NF009525">
    <property type="entry name" value="PRK12887.1"/>
    <property type="match status" value="1"/>
</dbReference>
<evidence type="ECO:0000256" key="7">
    <source>
        <dbReference type="ARBA" id="ARBA00022692"/>
    </source>
</evidence>
<protein>
    <submittedName>
        <fullName evidence="12">Uncharacterized protein</fullName>
    </submittedName>
</protein>
<evidence type="ECO:0000313" key="13">
    <source>
        <dbReference type="Proteomes" id="UP001489004"/>
    </source>
</evidence>
<dbReference type="GO" id="GO:0004659">
    <property type="term" value="F:prenyltransferase activity"/>
    <property type="evidence" value="ECO:0007669"/>
    <property type="project" value="InterPro"/>
</dbReference>
<evidence type="ECO:0000256" key="3">
    <source>
        <dbReference type="ARBA" id="ARBA00005985"/>
    </source>
</evidence>
<evidence type="ECO:0000256" key="10">
    <source>
        <dbReference type="ARBA" id="ARBA00023136"/>
    </source>
</evidence>
<dbReference type="Gene3D" id="1.10.357.140">
    <property type="entry name" value="UbiA prenyltransferase"/>
    <property type="match status" value="1"/>
</dbReference>
<proteinExistence type="inferred from homology"/>
<dbReference type="AlphaFoldDB" id="A0AAW1Q004"/>
<keyword evidence="10 11" id="KW-0472">Membrane</keyword>
<dbReference type="EMBL" id="JALJOR010000006">
    <property type="protein sequence ID" value="KAK9815400.1"/>
    <property type="molecule type" value="Genomic_DNA"/>
</dbReference>
<reference evidence="12 13" key="1">
    <citation type="journal article" date="2024" name="Nat. Commun.">
        <title>Phylogenomics reveals the evolutionary origins of lichenization in chlorophyte algae.</title>
        <authorList>
            <person name="Puginier C."/>
            <person name="Libourel C."/>
            <person name="Otte J."/>
            <person name="Skaloud P."/>
            <person name="Haon M."/>
            <person name="Grisel S."/>
            <person name="Petersen M."/>
            <person name="Berrin J.G."/>
            <person name="Delaux P.M."/>
            <person name="Dal Grande F."/>
            <person name="Keller J."/>
        </authorList>
    </citation>
    <scope>NUCLEOTIDE SEQUENCE [LARGE SCALE GENOMIC DNA]</scope>
    <source>
        <strain evidence="12 13">SAG 2043</strain>
    </source>
</reference>
<feature type="transmembrane region" description="Helical" evidence="11">
    <location>
        <begin position="363"/>
        <end position="382"/>
    </location>
</feature>
<organism evidence="12 13">
    <name type="scientific">[Myrmecia] bisecta</name>
    <dbReference type="NCBI Taxonomy" id="41462"/>
    <lineage>
        <taxon>Eukaryota</taxon>
        <taxon>Viridiplantae</taxon>
        <taxon>Chlorophyta</taxon>
        <taxon>core chlorophytes</taxon>
        <taxon>Trebouxiophyceae</taxon>
        <taxon>Trebouxiales</taxon>
        <taxon>Trebouxiaceae</taxon>
        <taxon>Myrmecia</taxon>
    </lineage>
</organism>
<keyword evidence="9 11" id="KW-1133">Transmembrane helix</keyword>
<dbReference type="Pfam" id="PF01040">
    <property type="entry name" value="UbiA"/>
    <property type="match status" value="1"/>
</dbReference>
<dbReference type="Proteomes" id="UP001489004">
    <property type="component" value="Unassembled WGS sequence"/>
</dbReference>
<dbReference type="InterPro" id="IPR000537">
    <property type="entry name" value="UbiA_prenyltransferase"/>
</dbReference>
<evidence type="ECO:0000256" key="9">
    <source>
        <dbReference type="ARBA" id="ARBA00022989"/>
    </source>
</evidence>
<dbReference type="GO" id="GO:0009507">
    <property type="term" value="C:chloroplast"/>
    <property type="evidence" value="ECO:0007669"/>
    <property type="project" value="UniProtKB-SubCell"/>
</dbReference>
<comment type="similarity">
    <text evidence="3">Belongs to the UbiA prenyltransferase family.</text>
</comment>
<accession>A0AAW1Q004</accession>
<evidence type="ECO:0000256" key="2">
    <source>
        <dbReference type="ARBA" id="ARBA00004229"/>
    </source>
</evidence>
<dbReference type="PANTHER" id="PTHR43009">
    <property type="entry name" value="HOMOGENTISATE SOLANESYLTRANSFERASE, CHLOROPLASTIC"/>
    <property type="match status" value="1"/>
</dbReference>
<feature type="transmembrane region" description="Helical" evidence="11">
    <location>
        <begin position="226"/>
        <end position="246"/>
    </location>
</feature>
<dbReference type="GO" id="GO:0016020">
    <property type="term" value="C:membrane"/>
    <property type="evidence" value="ECO:0007669"/>
    <property type="project" value="UniProtKB-SubCell"/>
</dbReference>
<keyword evidence="8" id="KW-0809">Transit peptide</keyword>
<feature type="transmembrane region" description="Helical" evidence="11">
    <location>
        <begin position="334"/>
        <end position="351"/>
    </location>
</feature>
<feature type="transmembrane region" description="Helical" evidence="11">
    <location>
        <begin position="258"/>
        <end position="278"/>
    </location>
</feature>
<keyword evidence="6" id="KW-0808">Transferase</keyword>
<dbReference type="InterPro" id="IPR044878">
    <property type="entry name" value="UbiA_sf"/>
</dbReference>
<evidence type="ECO:0000256" key="1">
    <source>
        <dbReference type="ARBA" id="ARBA00004141"/>
    </source>
</evidence>
<keyword evidence="5" id="KW-0934">Plastid</keyword>
<evidence type="ECO:0000256" key="11">
    <source>
        <dbReference type="SAM" id="Phobius"/>
    </source>
</evidence>
<dbReference type="PANTHER" id="PTHR43009:SF10">
    <property type="entry name" value="HOMOGENTISATE SOLANESYLTRANSFERASE, CHLOROPLASTIC"/>
    <property type="match status" value="1"/>
</dbReference>
<evidence type="ECO:0000313" key="12">
    <source>
        <dbReference type="EMBL" id="KAK9815400.1"/>
    </source>
</evidence>
<evidence type="ECO:0000256" key="5">
    <source>
        <dbReference type="ARBA" id="ARBA00022640"/>
    </source>
</evidence>
<name>A0AAW1Q004_9CHLO</name>
<evidence type="ECO:0000256" key="4">
    <source>
        <dbReference type="ARBA" id="ARBA00022528"/>
    </source>
</evidence>
<dbReference type="CDD" id="cd13960">
    <property type="entry name" value="PT_UbiA_HPT1"/>
    <property type="match status" value="1"/>
</dbReference>
<evidence type="ECO:0000256" key="8">
    <source>
        <dbReference type="ARBA" id="ARBA00022946"/>
    </source>
</evidence>
<gene>
    <name evidence="12" type="ORF">WJX72_003049</name>
</gene>
<comment type="subcellular location">
    <subcellularLocation>
        <location evidence="1">Membrane</location>
        <topology evidence="1">Multi-pass membrane protein</topology>
    </subcellularLocation>
    <subcellularLocation>
        <location evidence="2">Plastid</location>
        <location evidence="2">Chloroplast</location>
    </subcellularLocation>
</comment>
<keyword evidence="13" id="KW-1185">Reference proteome</keyword>